<reference evidence="1 2" key="1">
    <citation type="submission" date="2015-09" db="EMBL/GenBank/DDBJ databases">
        <title>Genome announcement of multiple Pseudomonas syringae strains.</title>
        <authorList>
            <person name="Thakur S."/>
            <person name="Wang P.W."/>
            <person name="Gong Y."/>
            <person name="Weir B.S."/>
            <person name="Guttman D.S."/>
        </authorList>
    </citation>
    <scope>NUCLEOTIDE SEQUENCE [LARGE SCALE GENOMIC DNA]</scope>
    <source>
        <strain evidence="1 2">ICMP9419</strain>
    </source>
</reference>
<organism evidence="1 2">
    <name type="scientific">Pseudomonas syringae pv. castaneae</name>
    <dbReference type="NCBI Taxonomy" id="264450"/>
    <lineage>
        <taxon>Bacteria</taxon>
        <taxon>Pseudomonadati</taxon>
        <taxon>Pseudomonadota</taxon>
        <taxon>Gammaproteobacteria</taxon>
        <taxon>Pseudomonadales</taxon>
        <taxon>Pseudomonadaceae</taxon>
        <taxon>Pseudomonas</taxon>
        <taxon>Pseudomonas syringae</taxon>
    </lineage>
</organism>
<accession>A0A0P9NF26</accession>
<proteinExistence type="predicted"/>
<protein>
    <submittedName>
        <fullName evidence="1">Uncharacterized protein</fullName>
    </submittedName>
</protein>
<name>A0A0P9NF26_PSESX</name>
<comment type="caution">
    <text evidence="1">The sequence shown here is derived from an EMBL/GenBank/DDBJ whole genome shotgun (WGS) entry which is preliminary data.</text>
</comment>
<evidence type="ECO:0000313" key="2">
    <source>
        <dbReference type="Proteomes" id="UP000050381"/>
    </source>
</evidence>
<dbReference type="AlphaFoldDB" id="A0A0P9NF26"/>
<dbReference type="PATRIC" id="fig|264450.4.peg.5110"/>
<dbReference type="Proteomes" id="UP000050381">
    <property type="component" value="Unassembled WGS sequence"/>
</dbReference>
<gene>
    <name evidence="1" type="ORF">ALO79_100205</name>
</gene>
<sequence length="86" mass="9741">MRRSSQTYMPQAKPSCGLLSSFSYRRFSSWTMKLQKIRRAEIRSAISGIRMQSSGGGRANTFGRDYFWLNPINLQSPAAFAVRASD</sequence>
<evidence type="ECO:0000313" key="1">
    <source>
        <dbReference type="EMBL" id="KPW97160.1"/>
    </source>
</evidence>
<dbReference type="EMBL" id="LJQD01000187">
    <property type="protein sequence ID" value="KPW97160.1"/>
    <property type="molecule type" value="Genomic_DNA"/>
</dbReference>